<dbReference type="InterPro" id="IPR027589">
    <property type="entry name" value="Choice_anch_B"/>
</dbReference>
<dbReference type="PROSITE" id="PS51257">
    <property type="entry name" value="PROKAR_LIPOPROTEIN"/>
    <property type="match status" value="1"/>
</dbReference>
<dbReference type="Proteomes" id="UP000751614">
    <property type="component" value="Unassembled WGS sequence"/>
</dbReference>
<accession>A0ABY2WK39</accession>
<keyword evidence="2" id="KW-1185">Reference proteome</keyword>
<organism evidence="1 2">
    <name type="scientific">Flagellimonas algicola</name>
    <dbReference type="NCBI Taxonomy" id="2583815"/>
    <lineage>
        <taxon>Bacteria</taxon>
        <taxon>Pseudomonadati</taxon>
        <taxon>Bacteroidota</taxon>
        <taxon>Flavobacteriia</taxon>
        <taxon>Flavobacteriales</taxon>
        <taxon>Flavobacteriaceae</taxon>
        <taxon>Flagellimonas</taxon>
    </lineage>
</organism>
<dbReference type="NCBIfam" id="TIGR04312">
    <property type="entry name" value="choice_anch_B"/>
    <property type="match status" value="1"/>
</dbReference>
<evidence type="ECO:0000313" key="1">
    <source>
        <dbReference type="EMBL" id="TMU54965.1"/>
    </source>
</evidence>
<dbReference type="PANTHER" id="PTHR38787:SF3">
    <property type="entry name" value="REGULATORY P DOMAIN-CONTAINING PROTEIN"/>
    <property type="match status" value="1"/>
</dbReference>
<dbReference type="Pfam" id="PF08309">
    <property type="entry name" value="LVIVD"/>
    <property type="match status" value="2"/>
</dbReference>
<reference evidence="1 2" key="1">
    <citation type="submission" date="2019-05" db="EMBL/GenBank/DDBJ databases">
        <title>Flagellimonas sp. AsT0115, sp. nov., isolated from a marine red algae, Asparagopsis taxiformis.</title>
        <authorList>
            <person name="Kim J."/>
            <person name="Jeong S.E."/>
            <person name="Jeon C.O."/>
        </authorList>
    </citation>
    <scope>NUCLEOTIDE SEQUENCE [LARGE SCALE GENOMIC DNA]</scope>
    <source>
        <strain evidence="1 2">AsT0115</strain>
    </source>
</reference>
<sequence length="425" mass="45992">MVKPHFTILLVFIILSCSSDDGFVSPIDNGGNNGGNNGGGNTMDIGNGDVTRGATPCESGMAAIYPCDGYDLLFHMDLSSLSAGSGNDIWGWTDTENNREYALVGLNNGTAFVDITDTSNPIYIGKMPTATDNSTWRDVKVYNNHAFVVSEAPGHGMQIFDLTRLRNVQSPPQVLTADARYTGIGNAHNIVINEEMGFAYPVGTARNDAFNGGVHFISVQSPTSPSGVGGYGANGYTHDAQVVTYQGPDTDYTGQEIFIGANENQIAIVDITNKSNPTEISTLSYSNLGYTHQGWFTEDHRYFILGDELDEPDFGFNSRTLIFDFSDLDNPTLHTTYLGPTGAIDHNGYVLGDEFFLANYSAGLRVLDISDIENENISEKAFFDTHPSNNIAGFDGVWSVYPFFESGKIIISDTGGGLFVIQKSN</sequence>
<dbReference type="RefSeq" id="WP_138836636.1">
    <property type="nucleotide sequence ID" value="NZ_VCNI01000002.1"/>
</dbReference>
<proteinExistence type="predicted"/>
<gene>
    <name evidence="1" type="ORF">FGG15_12280</name>
</gene>
<protein>
    <submittedName>
        <fullName evidence="1">Choice-of-anchor B family protein</fullName>
    </submittedName>
</protein>
<dbReference type="EMBL" id="VCNI01000002">
    <property type="protein sequence ID" value="TMU54965.1"/>
    <property type="molecule type" value="Genomic_DNA"/>
</dbReference>
<comment type="caution">
    <text evidence="1">The sequence shown here is derived from an EMBL/GenBank/DDBJ whole genome shotgun (WGS) entry which is preliminary data.</text>
</comment>
<dbReference type="InterPro" id="IPR013211">
    <property type="entry name" value="LVIVD"/>
</dbReference>
<evidence type="ECO:0000313" key="2">
    <source>
        <dbReference type="Proteomes" id="UP000751614"/>
    </source>
</evidence>
<name>A0ABY2WK39_9FLAO</name>
<dbReference type="PANTHER" id="PTHR38787">
    <property type="entry name" value="REGULATORY P DOMAIN-CONTAINING PROTEIN"/>
    <property type="match status" value="1"/>
</dbReference>